<evidence type="ECO:0000313" key="3">
    <source>
        <dbReference type="EMBL" id="PIR69931.1"/>
    </source>
</evidence>
<dbReference type="InterPro" id="IPR012334">
    <property type="entry name" value="Pectin_lyas_fold"/>
</dbReference>
<evidence type="ECO:0000313" key="4">
    <source>
        <dbReference type="Proteomes" id="UP000231503"/>
    </source>
</evidence>
<dbReference type="PANTHER" id="PTHR40050">
    <property type="entry name" value="INNER SPORE COAT PROTEIN H"/>
    <property type="match status" value="1"/>
</dbReference>
<dbReference type="InterPro" id="IPR011050">
    <property type="entry name" value="Pectin_lyase_fold/virulence"/>
</dbReference>
<dbReference type="Proteomes" id="UP000231503">
    <property type="component" value="Unassembled WGS sequence"/>
</dbReference>
<comment type="caution">
    <text evidence="3">The sequence shown here is derived from an EMBL/GenBank/DDBJ whole genome shotgun (WGS) entry which is preliminary data.</text>
</comment>
<proteinExistence type="predicted"/>
<feature type="transmembrane region" description="Helical" evidence="1">
    <location>
        <begin position="12"/>
        <end position="34"/>
    </location>
</feature>
<keyword evidence="1" id="KW-0472">Membrane</keyword>
<dbReference type="InterPro" id="IPR039448">
    <property type="entry name" value="Beta_helix"/>
</dbReference>
<organism evidence="3 4">
    <name type="scientific">Candidatus Niyogibacteria bacterium CG10_big_fil_rev_8_21_14_0_10_46_36</name>
    <dbReference type="NCBI Taxonomy" id="1974726"/>
    <lineage>
        <taxon>Bacteria</taxon>
        <taxon>Candidatus Niyogiibacteriota</taxon>
    </lineage>
</organism>
<keyword evidence="1" id="KW-0812">Transmembrane</keyword>
<evidence type="ECO:0000256" key="1">
    <source>
        <dbReference type="SAM" id="Phobius"/>
    </source>
</evidence>
<gene>
    <name evidence="3" type="ORF">COU47_00670</name>
</gene>
<feature type="domain" description="Right handed beta helix" evidence="2">
    <location>
        <begin position="730"/>
        <end position="864"/>
    </location>
</feature>
<keyword evidence="1" id="KW-1133">Transmembrane helix</keyword>
<dbReference type="Gene3D" id="2.160.20.10">
    <property type="entry name" value="Single-stranded right-handed beta-helix, Pectin lyase-like"/>
    <property type="match status" value="1"/>
</dbReference>
<dbReference type="EMBL" id="PFCO01000001">
    <property type="protein sequence ID" value="PIR69931.1"/>
    <property type="molecule type" value="Genomic_DNA"/>
</dbReference>
<dbReference type="Pfam" id="PF08757">
    <property type="entry name" value="CotH"/>
    <property type="match status" value="1"/>
</dbReference>
<dbReference type="PANTHER" id="PTHR40050:SF1">
    <property type="entry name" value="INNER SPORE COAT PROTEIN H"/>
    <property type="match status" value="1"/>
</dbReference>
<dbReference type="InterPro" id="IPR006626">
    <property type="entry name" value="PbH1"/>
</dbReference>
<dbReference type="InterPro" id="IPR022441">
    <property type="entry name" value="Para_beta_helix_rpt-2"/>
</dbReference>
<sequence>MLFSPRRKRYMRYALFALIAGFFVVDAFFLLVFLQQNKNALVFNPLVKKILPTYRGLRELGVNISNLAYIPYMFGGADILSYDLEIDSEDLRALNANLPDPFSDAVLRGEAWLSDEFKKEVPARFFFNGREHEVKVRYRGDNPNHWVRTKRSWQVDFKKEDLFGGIEVIKLIIPSDREYFVKYLNDYRAQKFGLAVPDAKYVTLRVNGKDMGVYYQIEDWSKEFLERSELPSDANLYITEDISLSEGDGLSAYDGISFWDKQTDDGRFNFENRADLDTLLWVLKEPDDAFQRDIGNILDLEKFYAWNAMSLLAGSKHQSQSGNVRLYANPSSGKFETIPWDVGISSDISLPFLGEDGCASFNDFVACNDKLVDRVLAYPEFSFRQKEVLWAYVSDDRNIEDDIAFFDQVYHDLRPHFYRDFAKYDSNRTFDAKVRQNRSDFQDSFFLLRGQLQDTQANGVISLDALAHELQIDIAVEGLGDSAVKTLTIPFAGEAIGNARVFEDSNKNNIHDAGDALLSQEFISGKNSVVFPGIPLHFSPSPEKKDTKTIFVTFEPFGQGMPFAWQDVHILFVNLITHEEFDFTETRFIDKTTFHHFKDIAMSPQEFVSSRAGFFLRNGSIVLSSGTHIMSGITVIPVGTTFIVSPGATLLFQEGASLVSYSPVEARGSEFARISFRPLREGVAWGVFGVANTGDAKNVFEYVDMRGGSEANINGIFFSGMLSVYNADVVFSHNAVAGAYADDGLNVKYGTVDIINNIFEHNSADALDLDYIKHGIVSGNTFVENGNDGIDLSGAGSGLVIRNNTISRSGDKCISVGEKSEGNSISSNILTGCNIGIEVKDLSTPVISNNEITGNNIGVHAYRKKEIFGGGMPELHGNIFQKNGIDTQSDEYSSIIFNP</sequence>
<dbReference type="SMART" id="SM00710">
    <property type="entry name" value="PbH1"/>
    <property type="match status" value="6"/>
</dbReference>
<reference evidence="4" key="1">
    <citation type="submission" date="2017-09" db="EMBL/GenBank/DDBJ databases">
        <title>Depth-based differentiation of microbial function through sediment-hosted aquifers and enrichment of novel symbionts in the deep terrestrial subsurface.</title>
        <authorList>
            <person name="Probst A.J."/>
            <person name="Ladd B."/>
            <person name="Jarett J.K."/>
            <person name="Geller-Mcgrath D.E."/>
            <person name="Sieber C.M.K."/>
            <person name="Emerson J.B."/>
            <person name="Anantharaman K."/>
            <person name="Thomas B.C."/>
            <person name="Malmstrom R."/>
            <person name="Stieglmeier M."/>
            <person name="Klingl A."/>
            <person name="Woyke T."/>
            <person name="Ryan C.M."/>
            <person name="Banfield J.F."/>
        </authorList>
    </citation>
    <scope>NUCLEOTIDE SEQUENCE [LARGE SCALE GENOMIC DNA]</scope>
</reference>
<protein>
    <recommendedName>
        <fullName evidence="2">Right handed beta helix domain-containing protein</fullName>
    </recommendedName>
</protein>
<dbReference type="NCBIfam" id="TIGR03804">
    <property type="entry name" value="para_beta_helix"/>
    <property type="match status" value="2"/>
</dbReference>
<evidence type="ECO:0000259" key="2">
    <source>
        <dbReference type="Pfam" id="PF13229"/>
    </source>
</evidence>
<dbReference type="AlphaFoldDB" id="A0A2H0TEG0"/>
<dbReference type="Pfam" id="PF13229">
    <property type="entry name" value="Beta_helix"/>
    <property type="match status" value="1"/>
</dbReference>
<accession>A0A2H0TEG0</accession>
<dbReference type="SUPFAM" id="SSF51126">
    <property type="entry name" value="Pectin lyase-like"/>
    <property type="match status" value="1"/>
</dbReference>
<name>A0A2H0TEG0_9BACT</name>
<dbReference type="InterPro" id="IPR014867">
    <property type="entry name" value="Spore_coat_CotH_CotH2/3/7"/>
</dbReference>